<dbReference type="AlphaFoldDB" id="A0A4C1SWG2"/>
<reference evidence="1 2" key="1">
    <citation type="journal article" date="2019" name="Commun. Biol.">
        <title>The bagworm genome reveals a unique fibroin gene that provides high tensile strength.</title>
        <authorList>
            <person name="Kono N."/>
            <person name="Nakamura H."/>
            <person name="Ohtoshi R."/>
            <person name="Tomita M."/>
            <person name="Numata K."/>
            <person name="Arakawa K."/>
        </authorList>
    </citation>
    <scope>NUCLEOTIDE SEQUENCE [LARGE SCALE GENOMIC DNA]</scope>
</reference>
<dbReference type="OrthoDB" id="6287725at2759"/>
<feature type="non-terminal residue" evidence="1">
    <location>
        <position position="116"/>
    </location>
</feature>
<keyword evidence="2" id="KW-1185">Reference proteome</keyword>
<organism evidence="1 2">
    <name type="scientific">Eumeta variegata</name>
    <name type="common">Bagworm moth</name>
    <name type="synonym">Eumeta japonica</name>
    <dbReference type="NCBI Taxonomy" id="151549"/>
    <lineage>
        <taxon>Eukaryota</taxon>
        <taxon>Metazoa</taxon>
        <taxon>Ecdysozoa</taxon>
        <taxon>Arthropoda</taxon>
        <taxon>Hexapoda</taxon>
        <taxon>Insecta</taxon>
        <taxon>Pterygota</taxon>
        <taxon>Neoptera</taxon>
        <taxon>Endopterygota</taxon>
        <taxon>Lepidoptera</taxon>
        <taxon>Glossata</taxon>
        <taxon>Ditrysia</taxon>
        <taxon>Tineoidea</taxon>
        <taxon>Psychidae</taxon>
        <taxon>Oiketicinae</taxon>
        <taxon>Eumeta</taxon>
    </lineage>
</organism>
<dbReference type="Proteomes" id="UP000299102">
    <property type="component" value="Unassembled WGS sequence"/>
</dbReference>
<proteinExistence type="predicted"/>
<sequence length="116" mass="13249">MVEISASPCRQLSKPLSVTRCTLLTPALCRCLSSVARLYAYKYWAAPTVKRSHSTLTRSHRQSCGHVVRRREITARFQTARSEVRQLLLQYLLPWLVNIELVDPNVPPANPLSYIQ</sequence>
<protein>
    <submittedName>
        <fullName evidence="1">Uncharacterized protein</fullName>
    </submittedName>
</protein>
<evidence type="ECO:0000313" key="2">
    <source>
        <dbReference type="Proteomes" id="UP000299102"/>
    </source>
</evidence>
<dbReference type="EMBL" id="BGZK01004048">
    <property type="protein sequence ID" value="GBP06519.1"/>
    <property type="molecule type" value="Genomic_DNA"/>
</dbReference>
<evidence type="ECO:0000313" key="1">
    <source>
        <dbReference type="EMBL" id="GBP06519.1"/>
    </source>
</evidence>
<accession>A0A4C1SWG2</accession>
<comment type="caution">
    <text evidence="1">The sequence shown here is derived from an EMBL/GenBank/DDBJ whole genome shotgun (WGS) entry which is preliminary data.</text>
</comment>
<name>A0A4C1SWG2_EUMVA</name>
<gene>
    <name evidence="1" type="ORF">EVAR_69703_1</name>
</gene>